<dbReference type="PROSITE" id="PS00602">
    <property type="entry name" value="ALDOLASE_CLASS_II_1"/>
    <property type="match status" value="1"/>
</dbReference>
<accession>A0ABS7DJT1</accession>
<evidence type="ECO:0000256" key="1">
    <source>
        <dbReference type="ARBA" id="ARBA00001947"/>
    </source>
</evidence>
<proteinExistence type="predicted"/>
<dbReference type="Gene3D" id="3.20.20.70">
    <property type="entry name" value="Aldolase class I"/>
    <property type="match status" value="1"/>
</dbReference>
<dbReference type="EMBL" id="JAGFNZ010000001">
    <property type="protein sequence ID" value="MBW7571352.1"/>
    <property type="molecule type" value="Genomic_DNA"/>
</dbReference>
<dbReference type="Proteomes" id="UP000719942">
    <property type="component" value="Unassembled WGS sequence"/>
</dbReference>
<dbReference type="PANTHER" id="PTHR30304">
    <property type="entry name" value="D-TAGATOSE-1,6-BISPHOSPHATE ALDOLASE"/>
    <property type="match status" value="1"/>
</dbReference>
<dbReference type="InterPro" id="IPR013785">
    <property type="entry name" value="Aldolase_TIM"/>
</dbReference>
<dbReference type="PANTHER" id="PTHR30304:SF0">
    <property type="entry name" value="D-TAGATOSE-1,6-BISPHOSPHATE ALDOLASE SUBUNIT GATY-RELATED"/>
    <property type="match status" value="1"/>
</dbReference>
<organism evidence="2 3">
    <name type="scientific">Caproiciproducens faecalis</name>
    <dbReference type="NCBI Taxonomy" id="2820301"/>
    <lineage>
        <taxon>Bacteria</taxon>
        <taxon>Bacillati</taxon>
        <taxon>Bacillota</taxon>
        <taxon>Clostridia</taxon>
        <taxon>Eubacteriales</taxon>
        <taxon>Acutalibacteraceae</taxon>
        <taxon>Caproiciproducens</taxon>
    </lineage>
</organism>
<dbReference type="Pfam" id="PF01116">
    <property type="entry name" value="F_bP_aldolase"/>
    <property type="match status" value="1"/>
</dbReference>
<dbReference type="SUPFAM" id="SSF51569">
    <property type="entry name" value="Aldolase"/>
    <property type="match status" value="1"/>
</dbReference>
<gene>
    <name evidence="2" type="ORF">J5W02_00885</name>
</gene>
<keyword evidence="3" id="KW-1185">Reference proteome</keyword>
<dbReference type="CDD" id="cd00947">
    <property type="entry name" value="TBP_aldolase_IIB"/>
    <property type="match status" value="1"/>
</dbReference>
<dbReference type="PIRSF" id="PIRSF001359">
    <property type="entry name" value="F_bP_aldolase_II"/>
    <property type="match status" value="1"/>
</dbReference>
<evidence type="ECO:0000313" key="2">
    <source>
        <dbReference type="EMBL" id="MBW7571352.1"/>
    </source>
</evidence>
<dbReference type="InterPro" id="IPR050246">
    <property type="entry name" value="Class_II_FBP_aldolase"/>
</dbReference>
<dbReference type="InterPro" id="IPR000771">
    <property type="entry name" value="FBA_II"/>
</dbReference>
<name>A0ABS7DJT1_9FIRM</name>
<comment type="cofactor">
    <cofactor evidence="1">
        <name>Zn(2+)</name>
        <dbReference type="ChEBI" id="CHEBI:29105"/>
    </cofactor>
</comment>
<comment type="caution">
    <text evidence="2">The sequence shown here is derived from an EMBL/GenBank/DDBJ whole genome shotgun (WGS) entry which is preliminary data.</text>
</comment>
<reference evidence="2 3" key="1">
    <citation type="submission" date="2021-03" db="EMBL/GenBank/DDBJ databases">
        <title>Caproiciproducens sp. nov. isolated from feces of cow.</title>
        <authorList>
            <person name="Choi J.-Y."/>
        </authorList>
    </citation>
    <scope>NUCLEOTIDE SEQUENCE [LARGE SCALE GENOMIC DNA]</scope>
    <source>
        <strain evidence="2 3">AGMB10547</strain>
    </source>
</reference>
<evidence type="ECO:0000313" key="3">
    <source>
        <dbReference type="Proteomes" id="UP000719942"/>
    </source>
</evidence>
<protein>
    <submittedName>
        <fullName evidence="2">Class II fructose-bisphosphate aldolase</fullName>
    </submittedName>
</protein>
<dbReference type="PROSITE" id="PS00806">
    <property type="entry name" value="ALDOLASE_CLASS_II_2"/>
    <property type="match status" value="1"/>
</dbReference>
<sequence>MGLVTMDAVLKKAKEGNYAVPAFNVCNLEFIKTVIETAEKMNSPVIVATHPVEIEYAGIDRISSMVQSFARKTHIPIVLHLDHGDTYERAVDCIEHGYTSVMFDGSGFPYEENIKRTQAVVKTAHAQNVSVEAELGLIGGNEGDALTEAGGLSRDNLTNPEQAADFVLKTNVDSLAVAIGSAHGFYKGIPQIDVDRLSQIRNRVSIPLVLHGGSGIPDEIIRDCVKNGISKLNIATELKYAYYLGILKSIKENPDEFDPRSVFAVAMKNAEDLVRQKIELLGSGNKA</sequence>
<dbReference type="RefSeq" id="WP_219938562.1">
    <property type="nucleotide sequence ID" value="NZ_JAGFNZ010000001.1"/>
</dbReference>
<dbReference type="NCBIfam" id="TIGR00167">
    <property type="entry name" value="cbbA"/>
    <property type="match status" value="1"/>
</dbReference>